<protein>
    <submittedName>
        <fullName evidence="3">Outer membrane biogenesis protein BamB</fullName>
    </submittedName>
</protein>
<feature type="chain" id="PRO_5021842860" evidence="1">
    <location>
        <begin position="19"/>
        <end position="431"/>
    </location>
</feature>
<name>A0A517XSZ7_9BACT</name>
<dbReference type="Pfam" id="PF13360">
    <property type="entry name" value="PQQ_2"/>
    <property type="match status" value="1"/>
</dbReference>
<dbReference type="AlphaFoldDB" id="A0A517XSZ7"/>
<dbReference type="PANTHER" id="PTHR34512">
    <property type="entry name" value="CELL SURFACE PROTEIN"/>
    <property type="match status" value="1"/>
</dbReference>
<dbReference type="InterPro" id="IPR002372">
    <property type="entry name" value="PQQ_rpt_dom"/>
</dbReference>
<organism evidence="3 4">
    <name type="scientific">Urbifossiella limnaea</name>
    <dbReference type="NCBI Taxonomy" id="2528023"/>
    <lineage>
        <taxon>Bacteria</taxon>
        <taxon>Pseudomonadati</taxon>
        <taxon>Planctomycetota</taxon>
        <taxon>Planctomycetia</taxon>
        <taxon>Gemmatales</taxon>
        <taxon>Gemmataceae</taxon>
        <taxon>Urbifossiella</taxon>
    </lineage>
</organism>
<dbReference type="RefSeq" id="WP_145238468.1">
    <property type="nucleotide sequence ID" value="NZ_CP036273.1"/>
</dbReference>
<feature type="domain" description="Pyrrolo-quinoline quinone repeat" evidence="2">
    <location>
        <begin position="80"/>
        <end position="347"/>
    </location>
</feature>
<dbReference type="EMBL" id="CP036273">
    <property type="protein sequence ID" value="QDU20615.1"/>
    <property type="molecule type" value="Genomic_DNA"/>
</dbReference>
<dbReference type="Gene3D" id="2.130.10.10">
    <property type="entry name" value="YVTN repeat-like/Quinoprotein amine dehydrogenase"/>
    <property type="match status" value="1"/>
</dbReference>
<dbReference type="InterPro" id="IPR011047">
    <property type="entry name" value="Quinoprotein_ADH-like_sf"/>
</dbReference>
<keyword evidence="1" id="KW-0732">Signal</keyword>
<accession>A0A517XSZ7</accession>
<keyword evidence="4" id="KW-1185">Reference proteome</keyword>
<dbReference type="OrthoDB" id="229752at2"/>
<dbReference type="PANTHER" id="PTHR34512:SF30">
    <property type="entry name" value="OUTER MEMBRANE PROTEIN ASSEMBLY FACTOR BAMB"/>
    <property type="match status" value="1"/>
</dbReference>
<evidence type="ECO:0000313" key="4">
    <source>
        <dbReference type="Proteomes" id="UP000319576"/>
    </source>
</evidence>
<dbReference type="InterPro" id="IPR015943">
    <property type="entry name" value="WD40/YVTN_repeat-like_dom_sf"/>
</dbReference>
<evidence type="ECO:0000259" key="2">
    <source>
        <dbReference type="Pfam" id="PF13360"/>
    </source>
</evidence>
<evidence type="ECO:0000256" key="1">
    <source>
        <dbReference type="SAM" id="SignalP"/>
    </source>
</evidence>
<sequence length="431" mass="44925" precursor="true">MLRRAALLLALAPTLALAADWPQFRGPARDGHSADTGLLKSWPAGGPKLLWTFAEGGVGYAGPAVVGDRLYTCGGKGGDEYVYALDLTKTPAAVLWSAKIGPLFTWQGNSWNAGPSVTPTVDGDRVYALGGFGDLVCVEAKTGKELWRANYAKDFGGEVNPIGGGLTQPSPLGWGNSAAPLVDGSTLVCVVGGKRGLFAGLDKTTGKLLWRSADVPEQAPYSSPVAAKLGGVPQYVSATNKGLVGVGLKGELLWRHDRATAFDDVVISTPVVRDGVVAVSVGFGEGIEAVTVAPGAGGKLTATKQYASKEIQNRDGGLVLLGDHLYGHSEQGGWVCAEFKTGKVLWTEGKALGRGVISAADGKLYCAAEKGGAVVLLDAATDGWKEAGRLSLPATSKLRKPQGMLWTHPVVANGHLYIRDQELLFCYAVKG</sequence>
<evidence type="ECO:0000313" key="3">
    <source>
        <dbReference type="EMBL" id="QDU20615.1"/>
    </source>
</evidence>
<reference evidence="3 4" key="1">
    <citation type="submission" date="2019-02" db="EMBL/GenBank/DDBJ databases">
        <title>Deep-cultivation of Planctomycetes and their phenomic and genomic characterization uncovers novel biology.</title>
        <authorList>
            <person name="Wiegand S."/>
            <person name="Jogler M."/>
            <person name="Boedeker C."/>
            <person name="Pinto D."/>
            <person name="Vollmers J."/>
            <person name="Rivas-Marin E."/>
            <person name="Kohn T."/>
            <person name="Peeters S.H."/>
            <person name="Heuer A."/>
            <person name="Rast P."/>
            <person name="Oberbeckmann S."/>
            <person name="Bunk B."/>
            <person name="Jeske O."/>
            <person name="Meyerdierks A."/>
            <person name="Storesund J.E."/>
            <person name="Kallscheuer N."/>
            <person name="Luecker S."/>
            <person name="Lage O.M."/>
            <person name="Pohl T."/>
            <person name="Merkel B.J."/>
            <person name="Hornburger P."/>
            <person name="Mueller R.-W."/>
            <person name="Bruemmer F."/>
            <person name="Labrenz M."/>
            <person name="Spormann A.M."/>
            <person name="Op den Camp H."/>
            <person name="Overmann J."/>
            <person name="Amann R."/>
            <person name="Jetten M.S.M."/>
            <person name="Mascher T."/>
            <person name="Medema M.H."/>
            <person name="Devos D.P."/>
            <person name="Kaster A.-K."/>
            <person name="Ovreas L."/>
            <person name="Rohde M."/>
            <person name="Galperin M.Y."/>
            <person name="Jogler C."/>
        </authorList>
    </citation>
    <scope>NUCLEOTIDE SEQUENCE [LARGE SCALE GENOMIC DNA]</scope>
    <source>
        <strain evidence="3 4">ETA_A1</strain>
    </source>
</reference>
<dbReference type="KEGG" id="uli:ETAA1_25710"/>
<dbReference type="Proteomes" id="UP000319576">
    <property type="component" value="Chromosome"/>
</dbReference>
<feature type="signal peptide" evidence="1">
    <location>
        <begin position="1"/>
        <end position="18"/>
    </location>
</feature>
<dbReference type="SUPFAM" id="SSF50998">
    <property type="entry name" value="Quinoprotein alcohol dehydrogenase-like"/>
    <property type="match status" value="1"/>
</dbReference>
<gene>
    <name evidence="3" type="ORF">ETAA1_25710</name>
</gene>
<proteinExistence type="predicted"/>